<accession>A0A9X3YJT1</accession>
<feature type="region of interest" description="Disordered" evidence="1">
    <location>
        <begin position="97"/>
        <end position="117"/>
    </location>
</feature>
<feature type="domain" description="HTH cro/C1-type" evidence="2">
    <location>
        <begin position="14"/>
        <end position="70"/>
    </location>
</feature>
<evidence type="ECO:0000259" key="2">
    <source>
        <dbReference type="PROSITE" id="PS50943"/>
    </source>
</evidence>
<dbReference type="InterPro" id="IPR001387">
    <property type="entry name" value="Cro/C1-type_HTH"/>
</dbReference>
<dbReference type="Pfam" id="PF13560">
    <property type="entry name" value="HTH_31"/>
    <property type="match status" value="1"/>
</dbReference>
<dbReference type="AlphaFoldDB" id="A0A9X3YJT1"/>
<dbReference type="NCBIfam" id="TIGR03070">
    <property type="entry name" value="couple_hipB"/>
    <property type="match status" value="1"/>
</dbReference>
<dbReference type="SMART" id="SM00530">
    <property type="entry name" value="HTH_XRE"/>
    <property type="match status" value="1"/>
</dbReference>
<proteinExistence type="predicted"/>
<keyword evidence="4" id="KW-1185">Reference proteome</keyword>
<gene>
    <name evidence="3" type="ORF">OD750_007915</name>
</gene>
<organism evidence="3 4">
    <name type="scientific">Tahibacter soli</name>
    <dbReference type="NCBI Taxonomy" id="2983605"/>
    <lineage>
        <taxon>Bacteria</taxon>
        <taxon>Pseudomonadati</taxon>
        <taxon>Pseudomonadota</taxon>
        <taxon>Gammaproteobacteria</taxon>
        <taxon>Lysobacterales</taxon>
        <taxon>Rhodanobacteraceae</taxon>
        <taxon>Tahibacter</taxon>
    </lineage>
</organism>
<dbReference type="InterPro" id="IPR010982">
    <property type="entry name" value="Lambda_DNA-bd_dom_sf"/>
</dbReference>
<dbReference type="Gene3D" id="1.10.260.40">
    <property type="entry name" value="lambda repressor-like DNA-binding domains"/>
    <property type="match status" value="1"/>
</dbReference>
<reference evidence="3" key="1">
    <citation type="submission" date="2023-02" db="EMBL/GenBank/DDBJ databases">
        <title>Tahibacter soli sp. nov. isolated from soil.</title>
        <authorList>
            <person name="Baek J.H."/>
            <person name="Lee J.K."/>
            <person name="Choi D.G."/>
            <person name="Jeon C.O."/>
        </authorList>
    </citation>
    <scope>NUCLEOTIDE SEQUENCE</scope>
    <source>
        <strain evidence="3">BL</strain>
    </source>
</reference>
<protein>
    <submittedName>
        <fullName evidence="3">Helix-turn-helix transcriptional regulator</fullName>
    </submittedName>
</protein>
<evidence type="ECO:0000313" key="4">
    <source>
        <dbReference type="Proteomes" id="UP001139971"/>
    </source>
</evidence>
<dbReference type="RefSeq" id="WP_272841864.1">
    <property type="nucleotide sequence ID" value="NZ_JAOVZO020000009.1"/>
</dbReference>
<dbReference type="Proteomes" id="UP001139971">
    <property type="component" value="Unassembled WGS sequence"/>
</dbReference>
<dbReference type="EMBL" id="JAOVZO020000009">
    <property type="protein sequence ID" value="MDC8012470.1"/>
    <property type="molecule type" value="Genomic_DNA"/>
</dbReference>
<sequence>MAALVTTRDIGLAIRRRRKELGWDQARLAQAAGTSRQWIVDIEQGKPRAELERVLRTLAALDLSLTVEAHETPARPAPSSRTITPRPPIDIDAIVERASRPPALPDTVHTASAAKRR</sequence>
<dbReference type="PROSITE" id="PS50943">
    <property type="entry name" value="HTH_CROC1"/>
    <property type="match status" value="1"/>
</dbReference>
<dbReference type="SUPFAM" id="SSF47413">
    <property type="entry name" value="lambda repressor-like DNA-binding domains"/>
    <property type="match status" value="1"/>
</dbReference>
<evidence type="ECO:0000313" key="3">
    <source>
        <dbReference type="EMBL" id="MDC8012470.1"/>
    </source>
</evidence>
<dbReference type="CDD" id="cd00093">
    <property type="entry name" value="HTH_XRE"/>
    <property type="match status" value="1"/>
</dbReference>
<dbReference type="GO" id="GO:0003677">
    <property type="term" value="F:DNA binding"/>
    <property type="evidence" value="ECO:0007669"/>
    <property type="project" value="InterPro"/>
</dbReference>
<dbReference type="InterPro" id="IPR017507">
    <property type="entry name" value="Tscrpt_reg_HipB-like"/>
</dbReference>
<evidence type="ECO:0000256" key="1">
    <source>
        <dbReference type="SAM" id="MobiDB-lite"/>
    </source>
</evidence>
<comment type="caution">
    <text evidence="3">The sequence shown here is derived from an EMBL/GenBank/DDBJ whole genome shotgun (WGS) entry which is preliminary data.</text>
</comment>
<name>A0A9X3YJT1_9GAMM</name>